<accession>A0ABR8FFN8</accession>
<proteinExistence type="predicted"/>
<gene>
    <name evidence="1" type="ORF">H6G59_06230</name>
</gene>
<sequence>MNQSLAVILGELQAQIYWLHDAEEFTELALAATGIYMKLGYSEKQAESAGQLISEAYQLADDADLAYKAGNFHQEMQYYDQVKNKLTEVETILNYQHSIAIHQMQWWLHFRHKQKLQIIQHLFLQHFKAVGFIHLFTAIKLTYFLMEIGRVHKQRDIETTKYNAIKYWVELLKIKPSQYPYLG</sequence>
<dbReference type="RefSeq" id="WP_190712516.1">
    <property type="nucleotide sequence ID" value="NZ_JACJST010000004.1"/>
</dbReference>
<dbReference type="Proteomes" id="UP000640531">
    <property type="component" value="Unassembled WGS sequence"/>
</dbReference>
<protein>
    <submittedName>
        <fullName evidence="1">Uncharacterized protein</fullName>
    </submittedName>
</protein>
<keyword evidence="2" id="KW-1185">Reference proteome</keyword>
<comment type="caution">
    <text evidence="1">The sequence shown here is derived from an EMBL/GenBank/DDBJ whole genome shotgun (WGS) entry which is preliminary data.</text>
</comment>
<evidence type="ECO:0000313" key="2">
    <source>
        <dbReference type="Proteomes" id="UP000640531"/>
    </source>
</evidence>
<dbReference type="EMBL" id="JACJST010000004">
    <property type="protein sequence ID" value="MBD2567506.1"/>
    <property type="molecule type" value="Genomic_DNA"/>
</dbReference>
<reference evidence="1 2" key="1">
    <citation type="journal article" date="2020" name="ISME J.">
        <title>Comparative genomics reveals insights into cyanobacterial evolution and habitat adaptation.</title>
        <authorList>
            <person name="Chen M.Y."/>
            <person name="Teng W.K."/>
            <person name="Zhao L."/>
            <person name="Hu C.X."/>
            <person name="Zhou Y.K."/>
            <person name="Han B.P."/>
            <person name="Song L.R."/>
            <person name="Shu W.S."/>
        </authorList>
    </citation>
    <scope>NUCLEOTIDE SEQUENCE [LARGE SCALE GENOMIC DNA]</scope>
    <source>
        <strain evidence="1 2">FACHB-196</strain>
    </source>
</reference>
<name>A0ABR8FFN8_9NOST</name>
<evidence type="ECO:0000313" key="1">
    <source>
        <dbReference type="EMBL" id="MBD2567506.1"/>
    </source>
</evidence>
<organism evidence="1 2">
    <name type="scientific">Anabaena lutea FACHB-196</name>
    <dbReference type="NCBI Taxonomy" id="2692881"/>
    <lineage>
        <taxon>Bacteria</taxon>
        <taxon>Bacillati</taxon>
        <taxon>Cyanobacteriota</taxon>
        <taxon>Cyanophyceae</taxon>
        <taxon>Nostocales</taxon>
        <taxon>Nostocaceae</taxon>
        <taxon>Anabaena</taxon>
    </lineage>
</organism>